<gene>
    <name evidence="1" type="ORF">EZS27_011905</name>
</gene>
<protein>
    <submittedName>
        <fullName evidence="1">Uncharacterized protein</fullName>
    </submittedName>
</protein>
<proteinExistence type="predicted"/>
<sequence>MVKQAHQNKVSNKKGDITLEQNTVYDDSLLPPADELIKLNTISEDIVSWVMKRTEIEQDARIDFNKEAH</sequence>
<organism evidence="1">
    <name type="scientific">termite gut metagenome</name>
    <dbReference type="NCBI Taxonomy" id="433724"/>
    <lineage>
        <taxon>unclassified sequences</taxon>
        <taxon>metagenomes</taxon>
        <taxon>organismal metagenomes</taxon>
    </lineage>
</organism>
<dbReference type="EMBL" id="SNRY01000476">
    <property type="protein sequence ID" value="KAA6340212.1"/>
    <property type="molecule type" value="Genomic_DNA"/>
</dbReference>
<reference evidence="1" key="1">
    <citation type="submission" date="2019-03" db="EMBL/GenBank/DDBJ databases">
        <title>Single cell metagenomics reveals metabolic interactions within the superorganism composed of flagellate Streblomastix strix and complex community of Bacteroidetes bacteria on its surface.</title>
        <authorList>
            <person name="Treitli S.C."/>
            <person name="Kolisko M."/>
            <person name="Husnik F."/>
            <person name="Keeling P."/>
            <person name="Hampl V."/>
        </authorList>
    </citation>
    <scope>NUCLEOTIDE SEQUENCE</scope>
    <source>
        <strain evidence="1">STM</strain>
    </source>
</reference>
<name>A0A5J4S3A7_9ZZZZ</name>
<comment type="caution">
    <text evidence="1">The sequence shown here is derived from an EMBL/GenBank/DDBJ whole genome shotgun (WGS) entry which is preliminary data.</text>
</comment>
<accession>A0A5J4S3A7</accession>
<dbReference type="AlphaFoldDB" id="A0A5J4S3A7"/>
<evidence type="ECO:0000313" key="1">
    <source>
        <dbReference type="EMBL" id="KAA6340212.1"/>
    </source>
</evidence>